<dbReference type="Pfam" id="PF01292">
    <property type="entry name" value="Ni_hydr_CYTB"/>
    <property type="match status" value="1"/>
</dbReference>
<dbReference type="InterPro" id="IPR011577">
    <property type="entry name" value="Cyt_b561_bac/Ni-Hgenase"/>
</dbReference>
<comment type="subcellular location">
    <subcellularLocation>
        <location evidence="1">Cell membrane</location>
        <topology evidence="1">Multi-pass membrane protein</topology>
    </subcellularLocation>
</comment>
<feature type="transmembrane region" description="Helical" evidence="6">
    <location>
        <begin position="200"/>
        <end position="221"/>
    </location>
</feature>
<dbReference type="PANTHER" id="PTHR30485:SF2">
    <property type="entry name" value="BLL0597 PROTEIN"/>
    <property type="match status" value="1"/>
</dbReference>
<dbReference type="PANTHER" id="PTHR30485">
    <property type="entry name" value="NI/FE-HYDROGENASE 1 B-TYPE CYTOCHROME SUBUNIT"/>
    <property type="match status" value="1"/>
</dbReference>
<sequence length="229" mass="25299">MNPTIQRIRVWDLPTRLFHWLLVLCVIGAFVTVKAGVLWMDWHVRFGLAALALLAFRIVWGLLGPRYARFSHFVKGPVAVMRYLHEPQEHGVGHNPLGGWSVVTMLVLLTFQAVSGLFTTDDVLTSGPLAYLNSEWTATLTNLHKLNEWVLIVMVAVHVAAVLAYQARGRRLIGAMIHGDALLDSPAPVRPAADTWRVRVIALVLITLFGLGAAWLTTFGASGDALDFM</sequence>
<dbReference type="EMBL" id="JAUZQE010000011">
    <property type="protein sequence ID" value="MDR4125637.1"/>
    <property type="molecule type" value="Genomic_DNA"/>
</dbReference>
<evidence type="ECO:0000256" key="6">
    <source>
        <dbReference type="SAM" id="Phobius"/>
    </source>
</evidence>
<feature type="transmembrane region" description="Helical" evidence="6">
    <location>
        <begin position="20"/>
        <end position="40"/>
    </location>
</feature>
<feature type="transmembrane region" description="Helical" evidence="6">
    <location>
        <begin position="97"/>
        <end position="118"/>
    </location>
</feature>
<name>A0ABU1D5I7_9BURK</name>
<evidence type="ECO:0000259" key="7">
    <source>
        <dbReference type="Pfam" id="PF01292"/>
    </source>
</evidence>
<evidence type="ECO:0000256" key="3">
    <source>
        <dbReference type="ARBA" id="ARBA00022692"/>
    </source>
</evidence>
<proteinExistence type="predicted"/>
<dbReference type="InterPro" id="IPR051542">
    <property type="entry name" value="Hydrogenase_cytochrome"/>
</dbReference>
<evidence type="ECO:0000256" key="1">
    <source>
        <dbReference type="ARBA" id="ARBA00004651"/>
    </source>
</evidence>
<evidence type="ECO:0000256" key="4">
    <source>
        <dbReference type="ARBA" id="ARBA00022989"/>
    </source>
</evidence>
<evidence type="ECO:0000256" key="5">
    <source>
        <dbReference type="ARBA" id="ARBA00023136"/>
    </source>
</evidence>
<keyword evidence="2" id="KW-1003">Cell membrane</keyword>
<accession>A0ABU1D5I7</accession>
<keyword evidence="9" id="KW-1185">Reference proteome</keyword>
<gene>
    <name evidence="8" type="ORF">Q8947_06520</name>
</gene>
<keyword evidence="5 6" id="KW-0472">Membrane</keyword>
<keyword evidence="4 6" id="KW-1133">Transmembrane helix</keyword>
<evidence type="ECO:0000313" key="9">
    <source>
        <dbReference type="Proteomes" id="UP001232156"/>
    </source>
</evidence>
<organism evidence="8 9">
    <name type="scientific">Yanghanlia caeni</name>
    <dbReference type="NCBI Taxonomy" id="3064283"/>
    <lineage>
        <taxon>Bacteria</taxon>
        <taxon>Pseudomonadati</taxon>
        <taxon>Pseudomonadota</taxon>
        <taxon>Betaproteobacteria</taxon>
        <taxon>Burkholderiales</taxon>
        <taxon>Alcaligenaceae</taxon>
        <taxon>Yanghanlia</taxon>
    </lineage>
</organism>
<evidence type="ECO:0000256" key="2">
    <source>
        <dbReference type="ARBA" id="ARBA00022475"/>
    </source>
</evidence>
<feature type="domain" description="Cytochrome b561 bacterial/Ni-hydrogenase" evidence="7">
    <location>
        <begin position="10"/>
        <end position="179"/>
    </location>
</feature>
<dbReference type="Proteomes" id="UP001232156">
    <property type="component" value="Unassembled WGS sequence"/>
</dbReference>
<reference evidence="8 9" key="1">
    <citation type="submission" date="2023-08" db="EMBL/GenBank/DDBJ databases">
        <title>Alcaligenaceae gen. nov., a novel taxon isolated from the sludge of Yixing Pesticide Factory.</title>
        <authorList>
            <person name="Ruan L."/>
        </authorList>
    </citation>
    <scope>NUCLEOTIDE SEQUENCE [LARGE SCALE GENOMIC DNA]</scope>
    <source>
        <strain evidence="8 9">LG-2</strain>
    </source>
</reference>
<feature type="transmembrane region" description="Helical" evidence="6">
    <location>
        <begin position="149"/>
        <end position="167"/>
    </location>
</feature>
<dbReference type="Gene3D" id="1.20.950.20">
    <property type="entry name" value="Transmembrane di-heme cytochromes, Chain C"/>
    <property type="match status" value="1"/>
</dbReference>
<protein>
    <submittedName>
        <fullName evidence="8">Cytochrome b/b6 domain-containing protein</fullName>
    </submittedName>
</protein>
<keyword evidence="3 6" id="KW-0812">Transmembrane</keyword>
<feature type="transmembrane region" description="Helical" evidence="6">
    <location>
        <begin position="46"/>
        <end position="63"/>
    </location>
</feature>
<evidence type="ECO:0000313" key="8">
    <source>
        <dbReference type="EMBL" id="MDR4125637.1"/>
    </source>
</evidence>
<dbReference type="RefSeq" id="WP_347286813.1">
    <property type="nucleotide sequence ID" value="NZ_JAUZQE010000011.1"/>
</dbReference>
<dbReference type="InterPro" id="IPR016174">
    <property type="entry name" value="Di-haem_cyt_TM"/>
</dbReference>
<comment type="caution">
    <text evidence="8">The sequence shown here is derived from an EMBL/GenBank/DDBJ whole genome shotgun (WGS) entry which is preliminary data.</text>
</comment>
<dbReference type="SUPFAM" id="SSF81342">
    <property type="entry name" value="Transmembrane di-heme cytochromes"/>
    <property type="match status" value="1"/>
</dbReference>